<protein>
    <submittedName>
        <fullName evidence="2">Winged helix-turn-helix transcriptional regulator</fullName>
    </submittedName>
</protein>
<dbReference type="InterPro" id="IPR000835">
    <property type="entry name" value="HTH_MarR-typ"/>
</dbReference>
<dbReference type="EMBL" id="JAENHO010000002">
    <property type="protein sequence ID" value="MBL7253622.1"/>
    <property type="molecule type" value="Genomic_DNA"/>
</dbReference>
<proteinExistence type="predicted"/>
<evidence type="ECO:0000313" key="2">
    <source>
        <dbReference type="EMBL" id="MBL7253622.1"/>
    </source>
</evidence>
<dbReference type="InterPro" id="IPR036390">
    <property type="entry name" value="WH_DNA-bd_sf"/>
</dbReference>
<evidence type="ECO:0000259" key="1">
    <source>
        <dbReference type="PROSITE" id="PS50995"/>
    </source>
</evidence>
<feature type="domain" description="HTH marR-type" evidence="1">
    <location>
        <begin position="13"/>
        <end position="143"/>
    </location>
</feature>
<name>A0ABS1VFZ8_9ACTN</name>
<dbReference type="PANTHER" id="PTHR33164:SF43">
    <property type="entry name" value="HTH-TYPE TRANSCRIPTIONAL REPRESSOR YETL"/>
    <property type="match status" value="1"/>
</dbReference>
<dbReference type="Proteomes" id="UP000598996">
    <property type="component" value="Unassembled WGS sequence"/>
</dbReference>
<accession>A0ABS1VFZ8</accession>
<evidence type="ECO:0000313" key="3">
    <source>
        <dbReference type="Proteomes" id="UP000598996"/>
    </source>
</evidence>
<keyword evidence="3" id="KW-1185">Reference proteome</keyword>
<dbReference type="Gene3D" id="1.10.10.10">
    <property type="entry name" value="Winged helix-like DNA-binding domain superfamily/Winged helix DNA-binding domain"/>
    <property type="match status" value="1"/>
</dbReference>
<dbReference type="RefSeq" id="WP_202990020.1">
    <property type="nucleotide sequence ID" value="NZ_JAENHO010000002.1"/>
</dbReference>
<organism evidence="2 3">
    <name type="scientific">Paractinoplanes lichenicola</name>
    <dbReference type="NCBI Taxonomy" id="2802976"/>
    <lineage>
        <taxon>Bacteria</taxon>
        <taxon>Bacillati</taxon>
        <taxon>Actinomycetota</taxon>
        <taxon>Actinomycetes</taxon>
        <taxon>Micromonosporales</taxon>
        <taxon>Micromonosporaceae</taxon>
        <taxon>Paractinoplanes</taxon>
    </lineage>
</organism>
<dbReference type="SUPFAM" id="SSF46785">
    <property type="entry name" value="Winged helix' DNA-binding domain"/>
    <property type="match status" value="1"/>
</dbReference>
<dbReference type="InterPro" id="IPR039422">
    <property type="entry name" value="MarR/SlyA-like"/>
</dbReference>
<dbReference type="Pfam" id="PF12802">
    <property type="entry name" value="MarR_2"/>
    <property type="match status" value="1"/>
</dbReference>
<gene>
    <name evidence="2" type="ORF">JKJ07_04785</name>
</gene>
<dbReference type="SMART" id="SM00347">
    <property type="entry name" value="HTH_MARR"/>
    <property type="match status" value="1"/>
</dbReference>
<reference evidence="2 3" key="1">
    <citation type="submission" date="2021-01" db="EMBL/GenBank/DDBJ databases">
        <title>Actinoplanes sp. nov. LDG1-01 isolated from lichen.</title>
        <authorList>
            <person name="Saeng-In P."/>
            <person name="Phongsopitanun W."/>
            <person name="Kanchanasin P."/>
            <person name="Yuki M."/>
            <person name="Kudo T."/>
            <person name="Ohkuma M."/>
            <person name="Tanasupawat S."/>
        </authorList>
    </citation>
    <scope>NUCLEOTIDE SEQUENCE [LARGE SCALE GENOMIC DNA]</scope>
    <source>
        <strain evidence="2 3">LDG1-01</strain>
    </source>
</reference>
<sequence>MSVEQTWPGPAPDDIVAWTLVQASHRVARRFRSAFGRLGLSPTQFGVLLELDLHPGSSNGEVARAVLVTPQSMSDLLNSLQRLGYVERDGSAGQGHRVPARLTAAGRQVLRECATAVMGVEESLGLTREQAGQLNSLLHAVSARPDDPADPADQDPNR</sequence>
<dbReference type="PANTHER" id="PTHR33164">
    <property type="entry name" value="TRANSCRIPTIONAL REGULATOR, MARR FAMILY"/>
    <property type="match status" value="1"/>
</dbReference>
<dbReference type="InterPro" id="IPR036388">
    <property type="entry name" value="WH-like_DNA-bd_sf"/>
</dbReference>
<dbReference type="PROSITE" id="PS50995">
    <property type="entry name" value="HTH_MARR_2"/>
    <property type="match status" value="1"/>
</dbReference>
<comment type="caution">
    <text evidence="2">The sequence shown here is derived from an EMBL/GenBank/DDBJ whole genome shotgun (WGS) entry which is preliminary data.</text>
</comment>